<dbReference type="AlphaFoldDB" id="F2D9H1"/>
<dbReference type="InterPro" id="IPR044965">
    <property type="entry name" value="Glyco_hydro_17_plant"/>
</dbReference>
<dbReference type="GO" id="GO:0004553">
    <property type="term" value="F:hydrolase activity, hydrolyzing O-glycosyl compounds"/>
    <property type="evidence" value="ECO:0007669"/>
    <property type="project" value="InterPro"/>
</dbReference>
<dbReference type="EMBL" id="AK360533">
    <property type="protein sequence ID" value="BAJ91742.1"/>
    <property type="molecule type" value="mRNA"/>
</dbReference>
<keyword evidence="2" id="KW-0378">Hydrolase</keyword>
<reference evidence="5" key="1">
    <citation type="journal article" date="2011" name="Plant Physiol.">
        <title>Comprehensive sequence analysis of 24,783 barley full-length cDNAs derived from 12 clone libraries.</title>
        <authorList>
            <person name="Matsumoto T."/>
            <person name="Tanaka T."/>
            <person name="Sakai H."/>
            <person name="Amano N."/>
            <person name="Kanamori H."/>
            <person name="Kurita K."/>
            <person name="Kikuta A."/>
            <person name="Kamiya K."/>
            <person name="Yamamoto M."/>
            <person name="Ikawa H."/>
            <person name="Fujii N."/>
            <person name="Hori K."/>
            <person name="Itoh T."/>
            <person name="Sato K."/>
        </authorList>
    </citation>
    <scope>NUCLEOTIDE SEQUENCE</scope>
    <source>
        <tissue evidence="5">Shoot</tissue>
    </source>
</reference>
<dbReference type="InterPro" id="IPR017853">
    <property type="entry name" value="GH"/>
</dbReference>
<protein>
    <submittedName>
        <fullName evidence="5">Predicted protein</fullName>
    </submittedName>
</protein>
<proteinExistence type="evidence at transcript level"/>
<evidence type="ECO:0000256" key="2">
    <source>
        <dbReference type="ARBA" id="ARBA00022801"/>
    </source>
</evidence>
<evidence type="ECO:0000256" key="4">
    <source>
        <dbReference type="RuleBase" id="RU004335"/>
    </source>
</evidence>
<sequence length="376" mass="40251">MALPKLLLLLLVVGGALSLTFFPGSEAGDVGVCYGMMGDNLPQPPAVVQLLKQHGITMVRLFNADAGGLRALANTGIKVGVSLPNDNVAEAASSMSYAVRWVQSNVQAYPGTWIDSVSVGNEVFHQAPWLTHQLLPAMKNIQAALAGAGLGDAVKVVTPIAMDALKVPSFPPSVGEFRDDLAWSVMRPMVDFLEQTGSHLTFNVYPYFAYKYDSHVDPDFAFFRPNNGQHDPGTGLTYFNLFDAMVDAVFHAVEKLGNSGGRTRGRRRGGVTSTMGVPESGAPAGKGKTGVALAGSASTENARAYNSNLISKVLRGAGTPYNPDADISVYIFSLFNENLKPVVHQQPRFGNCVLPQWRDGLKRLGGPPYVQLSQDL</sequence>
<comment type="similarity">
    <text evidence="1 4">Belongs to the glycosyl hydrolase 17 family.</text>
</comment>
<dbReference type="Pfam" id="PF00332">
    <property type="entry name" value="Glyco_hydro_17"/>
    <property type="match status" value="1"/>
</dbReference>
<dbReference type="SUPFAM" id="SSF51445">
    <property type="entry name" value="(Trans)glycosidases"/>
    <property type="match status" value="1"/>
</dbReference>
<dbReference type="GO" id="GO:0005975">
    <property type="term" value="P:carbohydrate metabolic process"/>
    <property type="evidence" value="ECO:0007669"/>
    <property type="project" value="InterPro"/>
</dbReference>
<dbReference type="ExpressionAtlas" id="F2D9H1">
    <property type="expression patterns" value="baseline and differential"/>
</dbReference>
<organism evidence="5">
    <name type="scientific">Hordeum vulgare subsp. vulgare</name>
    <name type="common">Domesticated barley</name>
    <dbReference type="NCBI Taxonomy" id="112509"/>
    <lineage>
        <taxon>Eukaryota</taxon>
        <taxon>Viridiplantae</taxon>
        <taxon>Streptophyta</taxon>
        <taxon>Embryophyta</taxon>
        <taxon>Tracheophyta</taxon>
        <taxon>Spermatophyta</taxon>
        <taxon>Magnoliopsida</taxon>
        <taxon>Liliopsida</taxon>
        <taxon>Poales</taxon>
        <taxon>Poaceae</taxon>
        <taxon>BOP clade</taxon>
        <taxon>Pooideae</taxon>
        <taxon>Triticodae</taxon>
        <taxon>Triticeae</taxon>
        <taxon>Hordeinae</taxon>
        <taxon>Hordeum</taxon>
    </lineage>
</organism>
<dbReference type="Gene3D" id="3.20.20.80">
    <property type="entry name" value="Glycosidases"/>
    <property type="match status" value="1"/>
</dbReference>
<dbReference type="InterPro" id="IPR000490">
    <property type="entry name" value="Glyco_hydro_17"/>
</dbReference>
<dbReference type="PANTHER" id="PTHR32227">
    <property type="entry name" value="GLUCAN ENDO-1,3-BETA-GLUCOSIDASE BG1-RELATED-RELATED"/>
    <property type="match status" value="1"/>
</dbReference>
<evidence type="ECO:0000313" key="5">
    <source>
        <dbReference type="EMBL" id="BAJ91742.1"/>
    </source>
</evidence>
<evidence type="ECO:0000256" key="1">
    <source>
        <dbReference type="ARBA" id="ARBA00008773"/>
    </source>
</evidence>
<keyword evidence="3" id="KW-0326">Glycosidase</keyword>
<evidence type="ECO:0000256" key="3">
    <source>
        <dbReference type="ARBA" id="ARBA00023295"/>
    </source>
</evidence>
<accession>F2D9H1</accession>
<name>F2D9H1_HORVV</name>